<dbReference type="GeneID" id="19200658"/>
<dbReference type="RefSeq" id="XP_007764528.1">
    <property type="nucleotide sequence ID" value="XM_007766338.1"/>
</dbReference>
<keyword evidence="1" id="KW-0378">Hydrolase</keyword>
<dbReference type="PANTHER" id="PTHR45648">
    <property type="entry name" value="GDSL LIPASE/ACYLHYDROLASE FAMILY PROTEIN (AFU_ORTHOLOGUE AFUA_4G14700)"/>
    <property type="match status" value="1"/>
</dbReference>
<dbReference type="Gene3D" id="3.40.50.1110">
    <property type="entry name" value="SGNH hydrolase"/>
    <property type="match status" value="1"/>
</dbReference>
<dbReference type="PANTHER" id="PTHR45648:SF22">
    <property type="entry name" value="GDSL LIPASE_ACYLHYDROLASE FAMILY PROTEIN (AFU_ORTHOLOGUE AFUA_4G14700)"/>
    <property type="match status" value="1"/>
</dbReference>
<dbReference type="GO" id="GO:0016787">
    <property type="term" value="F:hydrolase activity"/>
    <property type="evidence" value="ECO:0007669"/>
    <property type="project" value="UniProtKB-KW"/>
</dbReference>
<evidence type="ECO:0000313" key="3">
    <source>
        <dbReference type="EMBL" id="EIW84850.1"/>
    </source>
</evidence>
<dbReference type="KEGG" id="cput:CONPUDRAFT_134719"/>
<organism evidence="3 4">
    <name type="scientific">Coniophora puteana (strain RWD-64-598)</name>
    <name type="common">Brown rot fungus</name>
    <dbReference type="NCBI Taxonomy" id="741705"/>
    <lineage>
        <taxon>Eukaryota</taxon>
        <taxon>Fungi</taxon>
        <taxon>Dikarya</taxon>
        <taxon>Basidiomycota</taxon>
        <taxon>Agaricomycotina</taxon>
        <taxon>Agaricomycetes</taxon>
        <taxon>Agaricomycetidae</taxon>
        <taxon>Boletales</taxon>
        <taxon>Coniophorineae</taxon>
        <taxon>Coniophoraceae</taxon>
        <taxon>Coniophora</taxon>
    </lineage>
</organism>
<dbReference type="AlphaFoldDB" id="A0A5M3N0C0"/>
<dbReference type="Proteomes" id="UP000053558">
    <property type="component" value="Unassembled WGS sequence"/>
</dbReference>
<feature type="signal peptide" evidence="2">
    <location>
        <begin position="1"/>
        <end position="18"/>
    </location>
</feature>
<keyword evidence="2" id="KW-0732">Signal</keyword>
<proteinExistence type="predicted"/>
<name>A0A5M3N0C0_CONPW</name>
<evidence type="ECO:0000313" key="4">
    <source>
        <dbReference type="Proteomes" id="UP000053558"/>
    </source>
</evidence>
<sequence>MFVSKTFAFVALAAATNAAAINKTCSVSSRKTGTQADGASGQLPFTKMVAFGDNLSDNGNGSSAHNVAGNPESIYGFNTWTNGPVAVSYLSNQLGYEPTFTDYAFGHAAGGSKFGATVDNNFTQSDADAPSAKDQIATYLGLADTQASIAQTLHFLWIGNNDVLPFIHINLGGDNTQFASDLASLIADQVQTLVDAGATTVFVPSVYPRHVAPVVNAYFTNSTSDVTNYGEAIQQVNTNLATNLQKFGDKAIYYDAYGFLMNLWQNPLSQNFTHTAQFADFCDGCNVEAEPGISNWDLCMQQGQANTFYWMQFLDPTTKVHQLLAADMENAIRSHFGN</sequence>
<dbReference type="InterPro" id="IPR036514">
    <property type="entry name" value="SGNH_hydro_sf"/>
</dbReference>
<dbReference type="OMA" id="MVANIYP"/>
<comment type="caution">
    <text evidence="3">The sequence shown here is derived from an EMBL/GenBank/DDBJ whole genome shotgun (WGS) entry which is preliminary data.</text>
</comment>
<protein>
    <recommendedName>
        <fullName evidence="5">Carbohydrate esterase family 16 protein</fullName>
    </recommendedName>
</protein>
<dbReference type="EMBL" id="JH711574">
    <property type="protein sequence ID" value="EIW84850.1"/>
    <property type="molecule type" value="Genomic_DNA"/>
</dbReference>
<dbReference type="OrthoDB" id="1600564at2759"/>
<evidence type="ECO:0000256" key="1">
    <source>
        <dbReference type="ARBA" id="ARBA00022801"/>
    </source>
</evidence>
<feature type="chain" id="PRO_5024316184" description="Carbohydrate esterase family 16 protein" evidence="2">
    <location>
        <begin position="19"/>
        <end position="338"/>
    </location>
</feature>
<evidence type="ECO:0008006" key="5">
    <source>
        <dbReference type="Google" id="ProtNLM"/>
    </source>
</evidence>
<gene>
    <name evidence="3" type="ORF">CONPUDRAFT_134719</name>
</gene>
<evidence type="ECO:0000256" key="2">
    <source>
        <dbReference type="SAM" id="SignalP"/>
    </source>
</evidence>
<keyword evidence="4" id="KW-1185">Reference proteome</keyword>
<dbReference type="InterPro" id="IPR051058">
    <property type="entry name" value="GDSL_Est/Lipase"/>
</dbReference>
<accession>A0A5M3N0C0</accession>
<reference evidence="4" key="1">
    <citation type="journal article" date="2012" name="Science">
        <title>The Paleozoic origin of enzymatic lignin decomposition reconstructed from 31 fungal genomes.</title>
        <authorList>
            <person name="Floudas D."/>
            <person name="Binder M."/>
            <person name="Riley R."/>
            <person name="Barry K."/>
            <person name="Blanchette R.A."/>
            <person name="Henrissat B."/>
            <person name="Martinez A.T."/>
            <person name="Otillar R."/>
            <person name="Spatafora J.W."/>
            <person name="Yadav J.S."/>
            <person name="Aerts A."/>
            <person name="Benoit I."/>
            <person name="Boyd A."/>
            <person name="Carlson A."/>
            <person name="Copeland A."/>
            <person name="Coutinho P.M."/>
            <person name="de Vries R.P."/>
            <person name="Ferreira P."/>
            <person name="Findley K."/>
            <person name="Foster B."/>
            <person name="Gaskell J."/>
            <person name="Glotzer D."/>
            <person name="Gorecki P."/>
            <person name="Heitman J."/>
            <person name="Hesse C."/>
            <person name="Hori C."/>
            <person name="Igarashi K."/>
            <person name="Jurgens J.A."/>
            <person name="Kallen N."/>
            <person name="Kersten P."/>
            <person name="Kohler A."/>
            <person name="Kuees U."/>
            <person name="Kumar T.K.A."/>
            <person name="Kuo A."/>
            <person name="LaButti K."/>
            <person name="Larrondo L.F."/>
            <person name="Lindquist E."/>
            <person name="Ling A."/>
            <person name="Lombard V."/>
            <person name="Lucas S."/>
            <person name="Lundell T."/>
            <person name="Martin R."/>
            <person name="McLaughlin D.J."/>
            <person name="Morgenstern I."/>
            <person name="Morin E."/>
            <person name="Murat C."/>
            <person name="Nagy L.G."/>
            <person name="Nolan M."/>
            <person name="Ohm R.A."/>
            <person name="Patyshakuliyeva A."/>
            <person name="Rokas A."/>
            <person name="Ruiz-Duenas F.J."/>
            <person name="Sabat G."/>
            <person name="Salamov A."/>
            <person name="Samejima M."/>
            <person name="Schmutz J."/>
            <person name="Slot J.C."/>
            <person name="St John F."/>
            <person name="Stenlid J."/>
            <person name="Sun H."/>
            <person name="Sun S."/>
            <person name="Syed K."/>
            <person name="Tsang A."/>
            <person name="Wiebenga A."/>
            <person name="Young D."/>
            <person name="Pisabarro A."/>
            <person name="Eastwood D.C."/>
            <person name="Martin F."/>
            <person name="Cullen D."/>
            <person name="Grigoriev I.V."/>
            <person name="Hibbett D.S."/>
        </authorList>
    </citation>
    <scope>NUCLEOTIDE SEQUENCE [LARGE SCALE GENOMIC DNA]</scope>
    <source>
        <strain evidence="4">RWD-64-598 SS2</strain>
    </source>
</reference>